<keyword evidence="2" id="KW-1185">Reference proteome</keyword>
<dbReference type="RefSeq" id="WP_131028585.1">
    <property type="nucleotide sequence ID" value="NZ_SIXF01000002.1"/>
</dbReference>
<accession>A0A4Q9HIH6</accession>
<evidence type="ECO:0000313" key="1">
    <source>
        <dbReference type="EMBL" id="TBO44510.1"/>
    </source>
</evidence>
<organism evidence="1 2">
    <name type="scientific">Pedobacter kyonggii</name>
    <dbReference type="NCBI Taxonomy" id="1926871"/>
    <lineage>
        <taxon>Bacteria</taxon>
        <taxon>Pseudomonadati</taxon>
        <taxon>Bacteroidota</taxon>
        <taxon>Sphingobacteriia</taxon>
        <taxon>Sphingobacteriales</taxon>
        <taxon>Sphingobacteriaceae</taxon>
        <taxon>Pedobacter</taxon>
    </lineage>
</organism>
<name>A0A4Q9HIH6_9SPHI</name>
<dbReference type="Proteomes" id="UP000291819">
    <property type="component" value="Unassembled WGS sequence"/>
</dbReference>
<evidence type="ECO:0000313" key="2">
    <source>
        <dbReference type="Proteomes" id="UP000291819"/>
    </source>
</evidence>
<dbReference type="AlphaFoldDB" id="A0A4Q9HIH6"/>
<reference evidence="1 2" key="1">
    <citation type="submission" date="2019-02" db="EMBL/GenBank/DDBJ databases">
        <title>Pedobacter kyonggii whole genome sequence analysis.</title>
        <authorList>
            <person name="Dahal R.H."/>
        </authorList>
    </citation>
    <scope>NUCLEOTIDE SEQUENCE [LARGE SCALE GENOMIC DNA]</scope>
    <source>
        <strain evidence="1 2">K-4-11-1</strain>
    </source>
</reference>
<dbReference type="EMBL" id="SIXF01000002">
    <property type="protein sequence ID" value="TBO44510.1"/>
    <property type="molecule type" value="Genomic_DNA"/>
</dbReference>
<sequence>MKKLACISGVIFSYFSIFFSGQITFNHDSGKIPDSLQISIAGRSTFAKTAMRMKYKSVYDTKLNYFTSLPNTENPPIEVEIKSRKSSIERWHMPKK</sequence>
<proteinExistence type="predicted"/>
<comment type="caution">
    <text evidence="1">The sequence shown here is derived from an EMBL/GenBank/DDBJ whole genome shotgun (WGS) entry which is preliminary data.</text>
</comment>
<dbReference type="OrthoDB" id="9842235at2"/>
<protein>
    <submittedName>
        <fullName evidence="1">Uncharacterized protein</fullName>
    </submittedName>
</protein>
<gene>
    <name evidence="1" type="ORF">EYS08_04200</name>
</gene>